<evidence type="ECO:0000256" key="2">
    <source>
        <dbReference type="ARBA" id="ARBA00022741"/>
    </source>
</evidence>
<dbReference type="Proteomes" id="UP000218890">
    <property type="component" value="Chromosome"/>
</dbReference>
<accession>A0A0X8XBB9</accession>
<reference evidence="5" key="1">
    <citation type="submission" date="2016-02" db="EMBL/GenBank/DDBJ databases">
        <title>Halorhodospira halochloris DSM-1059 complete genome, version 2.</title>
        <authorList>
            <person name="Tsukatani Y."/>
        </authorList>
    </citation>
    <scope>NUCLEOTIDE SEQUENCE</scope>
    <source>
        <strain evidence="5">DSM 1059</strain>
    </source>
</reference>
<evidence type="ECO:0000256" key="3">
    <source>
        <dbReference type="ARBA" id="ARBA00022840"/>
    </source>
</evidence>
<dbReference type="AlphaFoldDB" id="A0A0X8XBB9"/>
<keyword evidence="6" id="KW-1185">Reference proteome</keyword>
<keyword evidence="1" id="KW-0813">Transport</keyword>
<evidence type="ECO:0000313" key="6">
    <source>
        <dbReference type="Proteomes" id="UP000218890"/>
    </source>
</evidence>
<evidence type="ECO:0000256" key="1">
    <source>
        <dbReference type="ARBA" id="ARBA00022448"/>
    </source>
</evidence>
<dbReference type="GO" id="GO:0005524">
    <property type="term" value="F:ATP binding"/>
    <property type="evidence" value="ECO:0007669"/>
    <property type="project" value="UniProtKB-KW"/>
</dbReference>
<keyword evidence="2" id="KW-0547">Nucleotide-binding</keyword>
<feature type="domain" description="ABC transporter" evidence="4">
    <location>
        <begin position="7"/>
        <end position="208"/>
    </location>
</feature>
<dbReference type="InterPro" id="IPR003593">
    <property type="entry name" value="AAA+_ATPase"/>
</dbReference>
<sequence length="209" mass="22317">MTSSNPFNKQPLLKIKELRAGYSQPVVGPLTANINPGEVVGFTGPNGSGKSTIMRVLTGQARAFSGQIAPAPGINIACQAQSPYQGGELPLRGKELLALMGAEPEVLPQPLHHLLNRRVDRLSGGQRQSLIVWSVIGHSGELILLDEPTNNLDSQGRELLIEGLNNLSEHRGALVISHDHEFVRQVCCCSIPISPSGIPSSAQETRQAA</sequence>
<dbReference type="InterPro" id="IPR003439">
    <property type="entry name" value="ABC_transporter-like_ATP-bd"/>
</dbReference>
<name>A0A0X8XBB9_HALHR</name>
<evidence type="ECO:0000313" key="5">
    <source>
        <dbReference type="EMBL" id="BAU58846.1"/>
    </source>
</evidence>
<dbReference type="Pfam" id="PF00005">
    <property type="entry name" value="ABC_tran"/>
    <property type="match status" value="1"/>
</dbReference>
<protein>
    <submittedName>
        <fullName evidence="5">Zinc ABC transporter</fullName>
    </submittedName>
</protein>
<dbReference type="Gene3D" id="3.40.50.300">
    <property type="entry name" value="P-loop containing nucleotide triphosphate hydrolases"/>
    <property type="match status" value="2"/>
</dbReference>
<keyword evidence="3" id="KW-0067">ATP-binding</keyword>
<dbReference type="RefSeq" id="WP_231901945.1">
    <property type="nucleotide sequence ID" value="NZ_AP017372.2"/>
</dbReference>
<evidence type="ECO:0000259" key="4">
    <source>
        <dbReference type="PROSITE" id="PS50893"/>
    </source>
</evidence>
<dbReference type="SMART" id="SM00382">
    <property type="entry name" value="AAA"/>
    <property type="match status" value="1"/>
</dbReference>
<gene>
    <name evidence="5" type="ORF">HH1059_21360</name>
</gene>
<proteinExistence type="predicted"/>
<dbReference type="SUPFAM" id="SSF52540">
    <property type="entry name" value="P-loop containing nucleoside triphosphate hydrolases"/>
    <property type="match status" value="1"/>
</dbReference>
<dbReference type="InterPro" id="IPR027417">
    <property type="entry name" value="P-loop_NTPase"/>
</dbReference>
<organism evidence="5 6">
    <name type="scientific">Halorhodospira halochloris</name>
    <name type="common">Ectothiorhodospira halochloris</name>
    <dbReference type="NCBI Taxonomy" id="1052"/>
    <lineage>
        <taxon>Bacteria</taxon>
        <taxon>Pseudomonadati</taxon>
        <taxon>Pseudomonadota</taxon>
        <taxon>Gammaproteobacteria</taxon>
        <taxon>Chromatiales</taxon>
        <taxon>Ectothiorhodospiraceae</taxon>
        <taxon>Halorhodospira</taxon>
    </lineage>
</organism>
<dbReference type="EMBL" id="AP017372">
    <property type="protein sequence ID" value="BAU58846.1"/>
    <property type="molecule type" value="Genomic_DNA"/>
</dbReference>
<dbReference type="GO" id="GO:0016887">
    <property type="term" value="F:ATP hydrolysis activity"/>
    <property type="evidence" value="ECO:0007669"/>
    <property type="project" value="InterPro"/>
</dbReference>
<dbReference type="PANTHER" id="PTHR42734">
    <property type="entry name" value="METAL TRANSPORT SYSTEM ATP-BINDING PROTEIN TM_0124-RELATED"/>
    <property type="match status" value="1"/>
</dbReference>
<dbReference type="InterPro" id="IPR050153">
    <property type="entry name" value="Metal_Ion_Import_ABC"/>
</dbReference>
<dbReference type="PROSITE" id="PS50893">
    <property type="entry name" value="ABC_TRANSPORTER_2"/>
    <property type="match status" value="1"/>
</dbReference>
<dbReference type="KEGG" id="hhk:HH1059_21360"/>